<proteinExistence type="predicted"/>
<gene>
    <name evidence="1" type="ORF">V6N12_009415</name>
</gene>
<comment type="caution">
    <text evidence="1">The sequence shown here is derived from an EMBL/GenBank/DDBJ whole genome shotgun (WGS) entry which is preliminary data.</text>
</comment>
<evidence type="ECO:0000313" key="2">
    <source>
        <dbReference type="Proteomes" id="UP001472677"/>
    </source>
</evidence>
<dbReference type="EMBL" id="JBBPBM010000018">
    <property type="protein sequence ID" value="KAK8555267.1"/>
    <property type="molecule type" value="Genomic_DNA"/>
</dbReference>
<organism evidence="1 2">
    <name type="scientific">Hibiscus sabdariffa</name>
    <name type="common">roselle</name>
    <dbReference type="NCBI Taxonomy" id="183260"/>
    <lineage>
        <taxon>Eukaryota</taxon>
        <taxon>Viridiplantae</taxon>
        <taxon>Streptophyta</taxon>
        <taxon>Embryophyta</taxon>
        <taxon>Tracheophyta</taxon>
        <taxon>Spermatophyta</taxon>
        <taxon>Magnoliopsida</taxon>
        <taxon>eudicotyledons</taxon>
        <taxon>Gunneridae</taxon>
        <taxon>Pentapetalae</taxon>
        <taxon>rosids</taxon>
        <taxon>malvids</taxon>
        <taxon>Malvales</taxon>
        <taxon>Malvaceae</taxon>
        <taxon>Malvoideae</taxon>
        <taxon>Hibiscus</taxon>
    </lineage>
</organism>
<reference evidence="1 2" key="1">
    <citation type="journal article" date="2024" name="G3 (Bethesda)">
        <title>Genome assembly of Hibiscus sabdariffa L. provides insights into metabolisms of medicinal natural products.</title>
        <authorList>
            <person name="Kim T."/>
        </authorList>
    </citation>
    <scope>NUCLEOTIDE SEQUENCE [LARGE SCALE GENOMIC DNA]</scope>
    <source>
        <strain evidence="1">TK-2024</strain>
        <tissue evidence="1">Old leaves</tissue>
    </source>
</reference>
<accession>A0ABR2E939</accession>
<evidence type="ECO:0000313" key="1">
    <source>
        <dbReference type="EMBL" id="KAK8555267.1"/>
    </source>
</evidence>
<dbReference type="Proteomes" id="UP001472677">
    <property type="component" value="Unassembled WGS sequence"/>
</dbReference>
<name>A0ABR2E939_9ROSI</name>
<sequence length="95" mass="10587">MNQGHDYEARVLLSLSPKSISPEKTISVIGFRRWSLRPPVTIVAEWVMVGCFKFGEGCSVEVEGCCERRAARLMGPSMERKLIIVVDVGCCNEAR</sequence>
<protein>
    <submittedName>
        <fullName evidence="1">Uncharacterized protein</fullName>
    </submittedName>
</protein>
<keyword evidence="2" id="KW-1185">Reference proteome</keyword>